<dbReference type="SMART" id="SM00066">
    <property type="entry name" value="GAL4"/>
    <property type="match status" value="1"/>
</dbReference>
<evidence type="ECO:0000313" key="7">
    <source>
        <dbReference type="Proteomes" id="UP000053477"/>
    </source>
</evidence>
<dbReference type="PANTHER" id="PTHR46910:SF38">
    <property type="entry name" value="ZN(2)-C6 FUNGAL-TYPE DOMAIN-CONTAINING PROTEIN"/>
    <property type="match status" value="1"/>
</dbReference>
<organism evidence="6 7">
    <name type="scientific">Schizopora paradoxa</name>
    <dbReference type="NCBI Taxonomy" id="27342"/>
    <lineage>
        <taxon>Eukaryota</taxon>
        <taxon>Fungi</taxon>
        <taxon>Dikarya</taxon>
        <taxon>Basidiomycota</taxon>
        <taxon>Agaricomycotina</taxon>
        <taxon>Agaricomycetes</taxon>
        <taxon>Hymenochaetales</taxon>
        <taxon>Schizoporaceae</taxon>
        <taxon>Schizopora</taxon>
    </lineage>
</organism>
<dbReference type="GO" id="GO:0006351">
    <property type="term" value="P:DNA-templated transcription"/>
    <property type="evidence" value="ECO:0007669"/>
    <property type="project" value="InterPro"/>
</dbReference>
<sequence>MSSGDEDHNENESQNVGQELKKRRIQRACDICRRKKSDGGQMPQNRCSNCIAYNLECTYVEAAKKRGPPKGYVENLENRLESMEKLLKVVCTFLPLLGLVLTRTAVSRRIQLCPDADFTQDLGAQIDRDNWQNEKDKRMLQFDPSSAGMPTPFQSAARLSTTAWPAGGPSQNINPADLSPSDDELGNATLTEGLKRLAVEPLDRRFHGKSSGVMLVQAAMNLKRESSGIGSSKDVLSAPSRRPEFWSPHPWEVVEEEREVLYRYPPDDLMPELVNNYFSFLNPFLPVLHRPSFERALNDMRHHNDIGFGSVVMLVCALGARWSDDTRVYIDGMSKHSCGWKWFDQVQIHRKSFLGPPRLYDLQIYALSSVFLQSSSSPQSSWAMVGIGIRLAQDVGAHRKKVYNTPHSVETELWKRAFWVLVALDRFSSAALGRPCAIQDEDFDLDLPLEVDDEYWEHPDPAKQFKQPADIPPTIAYFNSFLKLCQILAFALRTIYSLNKSKILLGFVGPQWEQHIVSELDSELNKWIGTVPDHLRWDERRENFLHFSQSATLHITYYHIQILIHRPFIPSPRKPSPLTFPSFAICTNAARSCSRIADVQRRRDSKPLPQIQIAVFTAAVVLLLNIWGARKSGSFADPQKHMEHVHKCMQVLRCIEERWQSAGRLWDILNELASVGDIPLPDANSNAIMYNKNKRERGADAPLSGQSSSSQLAQPPMMGVGDQRPIAGRKSLVNTQQLGRPPQQLTQQQQALGTSPAASLPSGLPYGTEQLGGLNTDMGGVPMQWSTGGGAPVTTVGAYGAPPPPQSQQQTTMPDINIFDMYNSEQTMGQQMNYIPMMDQGYGAPTAGPSQQQQQQQHVHAHAAQHGQYMSMEGQMAPMTEAMNMWSAAPPTFDTEDWGSYLSSVSGGAQRQHPSHSA</sequence>
<dbReference type="InterPro" id="IPR036864">
    <property type="entry name" value="Zn2-C6_fun-type_DNA-bd_sf"/>
</dbReference>
<dbReference type="InterPro" id="IPR007219">
    <property type="entry name" value="XnlR_reg_dom"/>
</dbReference>
<proteinExistence type="predicted"/>
<dbReference type="SMART" id="SM00906">
    <property type="entry name" value="Fungal_trans"/>
    <property type="match status" value="1"/>
</dbReference>
<dbReference type="GO" id="GO:0003677">
    <property type="term" value="F:DNA binding"/>
    <property type="evidence" value="ECO:0007669"/>
    <property type="project" value="InterPro"/>
</dbReference>
<dbReference type="Pfam" id="PF00172">
    <property type="entry name" value="Zn_clus"/>
    <property type="match status" value="1"/>
</dbReference>
<dbReference type="OrthoDB" id="4456959at2759"/>
<dbReference type="EMBL" id="KQ086275">
    <property type="protein sequence ID" value="KLO05702.1"/>
    <property type="molecule type" value="Genomic_DNA"/>
</dbReference>
<dbReference type="InParanoid" id="A0A0H2R2Y0"/>
<dbReference type="STRING" id="27342.A0A0H2R2Y0"/>
<name>A0A0H2R2Y0_9AGAM</name>
<evidence type="ECO:0000259" key="5">
    <source>
        <dbReference type="SMART" id="SM00906"/>
    </source>
</evidence>
<evidence type="ECO:0000256" key="3">
    <source>
        <dbReference type="SAM" id="MobiDB-lite"/>
    </source>
</evidence>
<evidence type="ECO:0008006" key="8">
    <source>
        <dbReference type="Google" id="ProtNLM"/>
    </source>
</evidence>
<feature type="domain" description="Xylanolytic transcriptional activator regulatory" evidence="5">
    <location>
        <begin position="381"/>
        <end position="454"/>
    </location>
</feature>
<dbReference type="GO" id="GO:0000981">
    <property type="term" value="F:DNA-binding transcription factor activity, RNA polymerase II-specific"/>
    <property type="evidence" value="ECO:0007669"/>
    <property type="project" value="InterPro"/>
</dbReference>
<dbReference type="PANTHER" id="PTHR46910">
    <property type="entry name" value="TRANSCRIPTION FACTOR PDR1"/>
    <property type="match status" value="1"/>
</dbReference>
<dbReference type="InterPro" id="IPR001138">
    <property type="entry name" value="Zn2Cys6_DnaBD"/>
</dbReference>
<keyword evidence="2" id="KW-0539">Nucleus</keyword>
<dbReference type="Proteomes" id="UP000053477">
    <property type="component" value="Unassembled WGS sequence"/>
</dbReference>
<evidence type="ECO:0000256" key="1">
    <source>
        <dbReference type="ARBA" id="ARBA00022723"/>
    </source>
</evidence>
<dbReference type="InterPro" id="IPR050987">
    <property type="entry name" value="AtrR-like"/>
</dbReference>
<accession>A0A0H2R2Y0</accession>
<dbReference type="CDD" id="cd12148">
    <property type="entry name" value="fungal_TF_MHR"/>
    <property type="match status" value="1"/>
</dbReference>
<feature type="domain" description="Zn(2)-C6 fungal-type" evidence="4">
    <location>
        <begin position="23"/>
        <end position="68"/>
    </location>
</feature>
<gene>
    <name evidence="6" type="ORF">SCHPADRAFT_862132</name>
</gene>
<feature type="region of interest" description="Disordered" evidence="3">
    <location>
        <begin position="1"/>
        <end position="21"/>
    </location>
</feature>
<evidence type="ECO:0000313" key="6">
    <source>
        <dbReference type="EMBL" id="KLO05702.1"/>
    </source>
</evidence>
<dbReference type="GO" id="GO:0008270">
    <property type="term" value="F:zinc ion binding"/>
    <property type="evidence" value="ECO:0007669"/>
    <property type="project" value="InterPro"/>
</dbReference>
<evidence type="ECO:0000259" key="4">
    <source>
        <dbReference type="SMART" id="SM00066"/>
    </source>
</evidence>
<keyword evidence="1" id="KW-0479">Metal-binding</keyword>
<dbReference type="SUPFAM" id="SSF57701">
    <property type="entry name" value="Zn2/Cys6 DNA-binding domain"/>
    <property type="match status" value="1"/>
</dbReference>
<feature type="compositionally biased region" description="Low complexity" evidence="3">
    <location>
        <begin position="740"/>
        <end position="754"/>
    </location>
</feature>
<feature type="region of interest" description="Disordered" evidence="3">
    <location>
        <begin position="740"/>
        <end position="786"/>
    </location>
</feature>
<reference evidence="6 7" key="1">
    <citation type="submission" date="2015-04" db="EMBL/GenBank/DDBJ databases">
        <title>Complete genome sequence of Schizopora paradoxa KUC8140, a cosmopolitan wood degrader in East Asia.</title>
        <authorList>
            <consortium name="DOE Joint Genome Institute"/>
            <person name="Min B."/>
            <person name="Park H."/>
            <person name="Jang Y."/>
            <person name="Kim J.-J."/>
            <person name="Kim K.H."/>
            <person name="Pangilinan J."/>
            <person name="Lipzen A."/>
            <person name="Riley R."/>
            <person name="Grigoriev I.V."/>
            <person name="Spatafora J.W."/>
            <person name="Choi I.-G."/>
        </authorList>
    </citation>
    <scope>NUCLEOTIDE SEQUENCE [LARGE SCALE GENOMIC DNA]</scope>
    <source>
        <strain evidence="6 7">KUC8140</strain>
    </source>
</reference>
<dbReference type="Gene3D" id="4.10.240.10">
    <property type="entry name" value="Zn(2)-C6 fungal-type DNA-binding domain"/>
    <property type="match status" value="1"/>
</dbReference>
<feature type="compositionally biased region" description="Low complexity" evidence="3">
    <location>
        <begin position="851"/>
        <end position="867"/>
    </location>
</feature>
<dbReference type="CDD" id="cd00067">
    <property type="entry name" value="GAL4"/>
    <property type="match status" value="1"/>
</dbReference>
<dbReference type="Pfam" id="PF04082">
    <property type="entry name" value="Fungal_trans"/>
    <property type="match status" value="1"/>
</dbReference>
<evidence type="ECO:0000256" key="2">
    <source>
        <dbReference type="ARBA" id="ARBA00023242"/>
    </source>
</evidence>
<feature type="region of interest" description="Disordered" evidence="3">
    <location>
        <begin position="844"/>
        <end position="867"/>
    </location>
</feature>
<keyword evidence="7" id="KW-1185">Reference proteome</keyword>
<feature type="region of interest" description="Disordered" evidence="3">
    <location>
        <begin position="696"/>
        <end position="724"/>
    </location>
</feature>
<dbReference type="AlphaFoldDB" id="A0A0H2R2Y0"/>
<protein>
    <recommendedName>
        <fullName evidence="8">Zn(2)-C6 fungal-type domain-containing protein</fullName>
    </recommendedName>
</protein>
<feature type="compositionally biased region" description="Low complexity" evidence="3">
    <location>
        <begin position="701"/>
        <end position="716"/>
    </location>
</feature>